<dbReference type="EMBL" id="HBUE01107379">
    <property type="protein sequence ID" value="CAG6487680.1"/>
    <property type="molecule type" value="Transcribed_RNA"/>
</dbReference>
<dbReference type="EMBL" id="HBUE01166439">
    <property type="protein sequence ID" value="CAG6512829.1"/>
    <property type="molecule type" value="Transcribed_RNA"/>
</dbReference>
<proteinExistence type="predicted"/>
<feature type="signal peptide" evidence="1">
    <location>
        <begin position="1"/>
        <end position="27"/>
    </location>
</feature>
<evidence type="ECO:0000313" key="2">
    <source>
        <dbReference type="EMBL" id="CAG6487680.1"/>
    </source>
</evidence>
<dbReference type="EMBL" id="HBUE01271753">
    <property type="protein sequence ID" value="CAG6564291.1"/>
    <property type="molecule type" value="Transcribed_RNA"/>
</dbReference>
<reference evidence="2" key="1">
    <citation type="submission" date="2021-05" db="EMBL/GenBank/DDBJ databases">
        <authorList>
            <person name="Alioto T."/>
            <person name="Alioto T."/>
            <person name="Gomez Garrido J."/>
        </authorList>
    </citation>
    <scope>NUCLEOTIDE SEQUENCE</scope>
</reference>
<dbReference type="AlphaFoldDB" id="A0A8D8FYE1"/>
<organism evidence="2">
    <name type="scientific">Culex pipiens</name>
    <name type="common">House mosquito</name>
    <dbReference type="NCBI Taxonomy" id="7175"/>
    <lineage>
        <taxon>Eukaryota</taxon>
        <taxon>Metazoa</taxon>
        <taxon>Ecdysozoa</taxon>
        <taxon>Arthropoda</taxon>
        <taxon>Hexapoda</taxon>
        <taxon>Insecta</taxon>
        <taxon>Pterygota</taxon>
        <taxon>Neoptera</taxon>
        <taxon>Endopterygota</taxon>
        <taxon>Diptera</taxon>
        <taxon>Nematocera</taxon>
        <taxon>Culicoidea</taxon>
        <taxon>Culicidae</taxon>
        <taxon>Culicinae</taxon>
        <taxon>Culicini</taxon>
        <taxon>Culex</taxon>
        <taxon>Culex</taxon>
    </lineage>
</organism>
<name>A0A8D8FYE1_CULPI</name>
<keyword evidence="1" id="KW-0732">Signal</keyword>
<sequence>MFSQKFPLATLAIGCILVAILQKNAEAQLFPPIPFLSGMKPCPTTKPTGDVPVPPFLPDISAAFKDMFDKFASFGKELSSIKAMLEQIKHKMDQAPAPVPAIDAIPAAGAPLDSVPPPPPPVEK</sequence>
<feature type="chain" id="PRO_5033669108" evidence="1">
    <location>
        <begin position="28"/>
        <end position="124"/>
    </location>
</feature>
<evidence type="ECO:0000256" key="1">
    <source>
        <dbReference type="SAM" id="SignalP"/>
    </source>
</evidence>
<protein>
    <submittedName>
        <fullName evidence="2">(northern house mosquito) hypothetical protein</fullName>
    </submittedName>
</protein>
<accession>A0A8D8FYE1</accession>